<dbReference type="Pfam" id="PF19631">
    <property type="entry name" value="Trypco2"/>
    <property type="match status" value="1"/>
</dbReference>
<proteinExistence type="predicted"/>
<dbReference type="AlphaFoldDB" id="A0A238ZH74"/>
<dbReference type="InterPro" id="IPR045608">
    <property type="entry name" value="Trypco2"/>
</dbReference>
<accession>A0A238ZH74</accession>
<reference evidence="3" key="1">
    <citation type="submission" date="2017-06" db="EMBL/GenBank/DDBJ databases">
        <authorList>
            <person name="Varghese N."/>
            <person name="Submissions S."/>
        </authorList>
    </citation>
    <scope>NUCLEOTIDE SEQUENCE [LARGE SCALE GENOMIC DNA]</scope>
    <source>
        <strain evidence="3">DSM 45423</strain>
    </source>
</reference>
<name>A0A238ZH74_9ACTN</name>
<evidence type="ECO:0000313" key="3">
    <source>
        <dbReference type="Proteomes" id="UP000198386"/>
    </source>
</evidence>
<dbReference type="EMBL" id="FZOH01000001">
    <property type="protein sequence ID" value="SNR82509.1"/>
    <property type="molecule type" value="Genomic_DNA"/>
</dbReference>
<feature type="domain" description="Trypsin-co-occurring" evidence="1">
    <location>
        <begin position="8"/>
        <end position="84"/>
    </location>
</feature>
<evidence type="ECO:0000259" key="1">
    <source>
        <dbReference type="Pfam" id="PF19631"/>
    </source>
</evidence>
<organism evidence="2 3">
    <name type="scientific">Geodermatophilus saharensis</name>
    <dbReference type="NCBI Taxonomy" id="1137994"/>
    <lineage>
        <taxon>Bacteria</taxon>
        <taxon>Bacillati</taxon>
        <taxon>Actinomycetota</taxon>
        <taxon>Actinomycetes</taxon>
        <taxon>Geodermatophilales</taxon>
        <taxon>Geodermatophilaceae</taxon>
        <taxon>Geodermatophilus</taxon>
    </lineage>
</organism>
<sequence>MGDGDGRVPIAEFISGLREELRAAEAERDPQLQFNVGPVTVEFTVVTGREGGPEGKVRFWVIEAGGAAKWSNSETQTVTLTLTPVDERGQDVRIGDRVRKPPPGLPGQ</sequence>
<dbReference type="Proteomes" id="UP000198386">
    <property type="component" value="Unassembled WGS sequence"/>
</dbReference>
<gene>
    <name evidence="2" type="ORF">SAMN04488107_0071</name>
</gene>
<protein>
    <recommendedName>
        <fullName evidence="1">Trypsin-co-occurring domain-containing protein</fullName>
    </recommendedName>
</protein>
<keyword evidence="3" id="KW-1185">Reference proteome</keyword>
<evidence type="ECO:0000313" key="2">
    <source>
        <dbReference type="EMBL" id="SNR82509.1"/>
    </source>
</evidence>